<dbReference type="PANTHER" id="PTHR33130">
    <property type="entry name" value="PUTATIVE (DUF1639)-RELATED"/>
    <property type="match status" value="1"/>
</dbReference>
<proteinExistence type="predicted"/>
<evidence type="ECO:0000313" key="1">
    <source>
        <dbReference type="EMBL" id="KAG2322197.1"/>
    </source>
</evidence>
<comment type="caution">
    <text evidence="1">The sequence shown here is derived from an EMBL/GenBank/DDBJ whole genome shotgun (WGS) entry which is preliminary data.</text>
</comment>
<dbReference type="EMBL" id="JAAMPC010000003">
    <property type="protein sequence ID" value="KAG2322197.1"/>
    <property type="molecule type" value="Genomic_DNA"/>
</dbReference>
<organism evidence="1 2">
    <name type="scientific">Brassica carinata</name>
    <name type="common">Ethiopian mustard</name>
    <name type="synonym">Abyssinian cabbage</name>
    <dbReference type="NCBI Taxonomy" id="52824"/>
    <lineage>
        <taxon>Eukaryota</taxon>
        <taxon>Viridiplantae</taxon>
        <taxon>Streptophyta</taxon>
        <taxon>Embryophyta</taxon>
        <taxon>Tracheophyta</taxon>
        <taxon>Spermatophyta</taxon>
        <taxon>Magnoliopsida</taxon>
        <taxon>eudicotyledons</taxon>
        <taxon>Gunneridae</taxon>
        <taxon>Pentapetalae</taxon>
        <taxon>rosids</taxon>
        <taxon>malvids</taxon>
        <taxon>Brassicales</taxon>
        <taxon>Brassicaceae</taxon>
        <taxon>Brassiceae</taxon>
        <taxon>Brassica</taxon>
    </lineage>
</organism>
<dbReference type="PANTHER" id="PTHR33130:SF53">
    <property type="entry name" value="(RAPE) HYPOTHETICAL PROTEIN"/>
    <property type="match status" value="1"/>
</dbReference>
<dbReference type="InterPro" id="IPR012438">
    <property type="entry name" value="DUF1639"/>
</dbReference>
<reference evidence="1 2" key="1">
    <citation type="submission" date="2020-02" db="EMBL/GenBank/DDBJ databases">
        <authorList>
            <person name="Ma Q."/>
            <person name="Huang Y."/>
            <person name="Song X."/>
            <person name="Pei D."/>
        </authorList>
    </citation>
    <scope>NUCLEOTIDE SEQUENCE [LARGE SCALE GENOMIC DNA]</scope>
    <source>
        <strain evidence="1">Sxm20200214</strain>
        <tissue evidence="1">Leaf</tissue>
    </source>
</reference>
<accession>A0A8X8B5N1</accession>
<dbReference type="AlphaFoldDB" id="A0A8X8B5N1"/>
<keyword evidence="2" id="KW-1185">Reference proteome</keyword>
<gene>
    <name evidence="1" type="ORF">Bca52824_015410</name>
</gene>
<dbReference type="Proteomes" id="UP000886595">
    <property type="component" value="Unassembled WGS sequence"/>
</dbReference>
<name>A0A8X8B5N1_BRACI</name>
<evidence type="ECO:0000313" key="2">
    <source>
        <dbReference type="Proteomes" id="UP000886595"/>
    </source>
</evidence>
<sequence length="181" mass="21920">MKVEPHGGSGGEEGIEEFREKMMLDIRTVKESIFREHVLDYKEHTMNEKDEWEQPKKERETTVEAKRWNFRKRRGDCEAPFMELGFVEEEKVNRSIRSTFISTLSKKEVEDDMMMMMMMGQPPPRRPEKRPRNVQKKINLLHPAFYFSEVTEDRSRMRLRTKRYHLSRSHYLIFRPISYSK</sequence>
<protein>
    <submittedName>
        <fullName evidence="1">Uncharacterized protein</fullName>
    </submittedName>
</protein>
<dbReference type="Pfam" id="PF07797">
    <property type="entry name" value="DUF1639"/>
    <property type="match status" value="1"/>
</dbReference>
<dbReference type="OrthoDB" id="1108794at2759"/>